<reference evidence="4 5" key="1">
    <citation type="journal article" date="2017" name="Nat. Ecol. Evol.">
        <title>Scallop genome provides insights into evolution of bilaterian karyotype and development.</title>
        <authorList>
            <person name="Wang S."/>
            <person name="Zhang J."/>
            <person name="Jiao W."/>
            <person name="Li J."/>
            <person name="Xun X."/>
            <person name="Sun Y."/>
            <person name="Guo X."/>
            <person name="Huan P."/>
            <person name="Dong B."/>
            <person name="Zhang L."/>
            <person name="Hu X."/>
            <person name="Sun X."/>
            <person name="Wang J."/>
            <person name="Zhao C."/>
            <person name="Wang Y."/>
            <person name="Wang D."/>
            <person name="Huang X."/>
            <person name="Wang R."/>
            <person name="Lv J."/>
            <person name="Li Y."/>
            <person name="Zhang Z."/>
            <person name="Liu B."/>
            <person name="Lu W."/>
            <person name="Hui Y."/>
            <person name="Liang J."/>
            <person name="Zhou Z."/>
            <person name="Hou R."/>
            <person name="Li X."/>
            <person name="Liu Y."/>
            <person name="Li H."/>
            <person name="Ning X."/>
            <person name="Lin Y."/>
            <person name="Zhao L."/>
            <person name="Xing Q."/>
            <person name="Dou J."/>
            <person name="Li Y."/>
            <person name="Mao J."/>
            <person name="Guo H."/>
            <person name="Dou H."/>
            <person name="Li T."/>
            <person name="Mu C."/>
            <person name="Jiang W."/>
            <person name="Fu Q."/>
            <person name="Fu X."/>
            <person name="Miao Y."/>
            <person name="Liu J."/>
            <person name="Yu Q."/>
            <person name="Li R."/>
            <person name="Liao H."/>
            <person name="Li X."/>
            <person name="Kong Y."/>
            <person name="Jiang Z."/>
            <person name="Chourrout D."/>
            <person name="Li R."/>
            <person name="Bao Z."/>
        </authorList>
    </citation>
    <scope>NUCLEOTIDE SEQUENCE [LARGE SCALE GENOMIC DNA]</scope>
    <source>
        <strain evidence="4 5">PY_sf001</strain>
    </source>
</reference>
<evidence type="ECO:0000256" key="2">
    <source>
        <dbReference type="ARBA" id="ARBA00017475"/>
    </source>
</evidence>
<dbReference type="InterPro" id="IPR012459">
    <property type="entry name" value="Rrp15"/>
</dbReference>
<gene>
    <name evidence="4" type="ORF">KP79_PYT10492</name>
</gene>
<protein>
    <recommendedName>
        <fullName evidence="2">RRP15-like protein</fullName>
    </recommendedName>
</protein>
<evidence type="ECO:0000256" key="1">
    <source>
        <dbReference type="ARBA" id="ARBA00007462"/>
    </source>
</evidence>
<accession>A0A210QXE4</accession>
<dbReference type="PANTHER" id="PTHR13245:SF14">
    <property type="entry name" value="RRP15-LIKE PROTEIN"/>
    <property type="match status" value="1"/>
</dbReference>
<organism evidence="4 5">
    <name type="scientific">Mizuhopecten yessoensis</name>
    <name type="common">Japanese scallop</name>
    <name type="synonym">Patinopecten yessoensis</name>
    <dbReference type="NCBI Taxonomy" id="6573"/>
    <lineage>
        <taxon>Eukaryota</taxon>
        <taxon>Metazoa</taxon>
        <taxon>Spiralia</taxon>
        <taxon>Lophotrochozoa</taxon>
        <taxon>Mollusca</taxon>
        <taxon>Bivalvia</taxon>
        <taxon>Autobranchia</taxon>
        <taxon>Pteriomorphia</taxon>
        <taxon>Pectinida</taxon>
        <taxon>Pectinoidea</taxon>
        <taxon>Pectinidae</taxon>
        <taxon>Mizuhopecten</taxon>
    </lineage>
</organism>
<name>A0A210QXE4_MIZYE</name>
<evidence type="ECO:0000313" key="5">
    <source>
        <dbReference type="Proteomes" id="UP000242188"/>
    </source>
</evidence>
<comment type="similarity">
    <text evidence="1">Belongs to the RRP15 family.</text>
</comment>
<dbReference type="OrthoDB" id="20949at2759"/>
<feature type="compositionally biased region" description="Basic and acidic residues" evidence="3">
    <location>
        <begin position="57"/>
        <end position="80"/>
    </location>
</feature>
<dbReference type="EMBL" id="NEDP02001349">
    <property type="protein sequence ID" value="OWF53394.1"/>
    <property type="molecule type" value="Genomic_DNA"/>
</dbReference>
<feature type="compositionally biased region" description="Basic and acidic residues" evidence="3">
    <location>
        <begin position="21"/>
        <end position="48"/>
    </location>
</feature>
<dbReference type="AlphaFoldDB" id="A0A210QXE4"/>
<feature type="region of interest" description="Disordered" evidence="3">
    <location>
        <begin position="137"/>
        <end position="157"/>
    </location>
</feature>
<dbReference type="PANTHER" id="PTHR13245">
    <property type="entry name" value="RRP15-LIKE PROTEIN"/>
    <property type="match status" value="1"/>
</dbReference>
<dbReference type="STRING" id="6573.A0A210QXE4"/>
<dbReference type="Pfam" id="PF07890">
    <property type="entry name" value="Rrp15p"/>
    <property type="match status" value="1"/>
</dbReference>
<feature type="compositionally biased region" description="Basic and acidic residues" evidence="3">
    <location>
        <begin position="171"/>
        <end position="194"/>
    </location>
</feature>
<dbReference type="GO" id="GO:0000460">
    <property type="term" value="P:maturation of 5.8S rRNA"/>
    <property type="evidence" value="ECO:0007669"/>
    <property type="project" value="TreeGrafter"/>
</dbReference>
<dbReference type="GO" id="GO:0000470">
    <property type="term" value="P:maturation of LSU-rRNA"/>
    <property type="evidence" value="ECO:0007669"/>
    <property type="project" value="TreeGrafter"/>
</dbReference>
<feature type="region of interest" description="Disordered" evidence="3">
    <location>
        <begin position="171"/>
        <end position="200"/>
    </location>
</feature>
<dbReference type="Proteomes" id="UP000242188">
    <property type="component" value="Unassembled WGS sequence"/>
</dbReference>
<keyword evidence="5" id="KW-1185">Reference proteome</keyword>
<proteinExistence type="inferred from homology"/>
<feature type="region of interest" description="Disordered" evidence="3">
    <location>
        <begin position="1"/>
        <end position="80"/>
    </location>
</feature>
<feature type="compositionally biased region" description="Polar residues" evidence="3">
    <location>
        <begin position="137"/>
        <end position="150"/>
    </location>
</feature>
<comment type="caution">
    <text evidence="4">The sequence shown here is derived from an EMBL/GenBank/DDBJ whole genome shotgun (WGS) entry which is preliminary data.</text>
</comment>
<dbReference type="GO" id="GO:0030687">
    <property type="term" value="C:preribosome, large subunit precursor"/>
    <property type="evidence" value="ECO:0007669"/>
    <property type="project" value="TreeGrafter"/>
</dbReference>
<evidence type="ECO:0000256" key="3">
    <source>
        <dbReference type="SAM" id="MobiDB-lite"/>
    </source>
</evidence>
<sequence>MAKILGKQLPKHTKVILAKGTSDKEINRKRQEKQTEDGGEEKKPKLSDETNESLASLEKKRLWEAMGRRKPDPLEREKEKALQKIAQRGVVQLFNAVRKQQKILEESSAGLTEAKKAKVVGNLTKGKFLDILKGTESNVSSQPDTEQTNVKVKEEPDDKWSILREDFMMGAKMKDWDKQPSESDHDSNSNHELSDDSEDG</sequence>
<evidence type="ECO:0000313" key="4">
    <source>
        <dbReference type="EMBL" id="OWF53394.1"/>
    </source>
</evidence>